<keyword evidence="2" id="KW-0521">NADP</keyword>
<dbReference type="GO" id="GO:0004030">
    <property type="term" value="F:aldehyde dehydrogenase [NAD(P)+] activity"/>
    <property type="evidence" value="ECO:0007669"/>
    <property type="project" value="InterPro"/>
</dbReference>
<evidence type="ECO:0000256" key="2">
    <source>
        <dbReference type="ARBA" id="ARBA00022857"/>
    </source>
</evidence>
<dbReference type="Pfam" id="PF00171">
    <property type="entry name" value="Aldedh"/>
    <property type="match status" value="1"/>
</dbReference>
<dbReference type="FunFam" id="3.40.605.10:FF:000012">
    <property type="entry name" value="NAD-dependent succinate-semialdehyde dehydrogenase"/>
    <property type="match status" value="1"/>
</dbReference>
<dbReference type="PANTHER" id="PTHR43217:SF1">
    <property type="entry name" value="SUCCINATE SEMIALDEHYDE DEHYDROGENASE [NAD(P)+] SAD"/>
    <property type="match status" value="1"/>
</dbReference>
<dbReference type="InterPro" id="IPR016163">
    <property type="entry name" value="Ald_DH_C"/>
</dbReference>
<reference evidence="6" key="1">
    <citation type="submission" date="2016-02" db="EMBL/GenBank/DDBJ databases">
        <authorList>
            <person name="Shin S.-K."/>
            <person name="Yi H."/>
            <person name="Kim E."/>
        </authorList>
    </citation>
    <scope>NUCLEOTIDE SEQUENCE [LARGE SCALE GENOMIC DNA]</scope>
    <source>
        <strain evidence="6">LPB0003</strain>
    </source>
</reference>
<name>A0A1B8TNR0_9FLAO</name>
<dbReference type="EMBL" id="LSFM01000027">
    <property type="protein sequence ID" value="OBY61290.1"/>
    <property type="molecule type" value="Genomic_DNA"/>
</dbReference>
<dbReference type="STRING" id="1774273.LPB03_15920"/>
<protein>
    <submittedName>
        <fullName evidence="5">Succinate-semialdehyde dehydrogenase</fullName>
    </submittedName>
</protein>
<evidence type="ECO:0000256" key="1">
    <source>
        <dbReference type="ARBA" id="ARBA00009986"/>
    </source>
</evidence>
<dbReference type="Gene3D" id="3.40.605.10">
    <property type="entry name" value="Aldehyde Dehydrogenase, Chain A, domain 1"/>
    <property type="match status" value="1"/>
</dbReference>
<dbReference type="CDD" id="cd07100">
    <property type="entry name" value="ALDH_SSADH1_GabD1"/>
    <property type="match status" value="1"/>
</dbReference>
<evidence type="ECO:0000256" key="3">
    <source>
        <dbReference type="ARBA" id="ARBA00023002"/>
    </source>
</evidence>
<dbReference type="SUPFAM" id="SSF53720">
    <property type="entry name" value="ALDH-like"/>
    <property type="match status" value="1"/>
</dbReference>
<feature type="domain" description="Aldehyde dehydrogenase" evidence="4">
    <location>
        <begin position="3"/>
        <end position="457"/>
    </location>
</feature>
<proteinExistence type="inferred from homology"/>
<dbReference type="RefSeq" id="WP_065320624.1">
    <property type="nucleotide sequence ID" value="NZ_CP017477.1"/>
</dbReference>
<evidence type="ECO:0000313" key="5">
    <source>
        <dbReference type="EMBL" id="OBY61290.1"/>
    </source>
</evidence>
<accession>A0A1B8TNR0</accession>
<dbReference type="PANTHER" id="PTHR43217">
    <property type="entry name" value="SUCCINATE SEMIALDEHYDE DEHYDROGENASE [NAD(P)+] SAD"/>
    <property type="match status" value="1"/>
</dbReference>
<dbReference type="InterPro" id="IPR015590">
    <property type="entry name" value="Aldehyde_DH_dom"/>
</dbReference>
<dbReference type="FunFam" id="3.40.309.10:FF:000009">
    <property type="entry name" value="Aldehyde dehydrogenase A"/>
    <property type="match status" value="1"/>
</dbReference>
<dbReference type="InterPro" id="IPR047110">
    <property type="entry name" value="GABD/Sad-like"/>
</dbReference>
<dbReference type="KEGG" id="pob:LPB03_15920"/>
<comment type="caution">
    <text evidence="5">The sequence shown here is derived from an EMBL/GenBank/DDBJ whole genome shotgun (WGS) entry which is preliminary data.</text>
</comment>
<keyword evidence="3" id="KW-0560">Oxidoreductase</keyword>
<dbReference type="GO" id="GO:0004777">
    <property type="term" value="F:succinate-semialdehyde dehydrogenase (NAD+) activity"/>
    <property type="evidence" value="ECO:0007669"/>
    <property type="project" value="TreeGrafter"/>
</dbReference>
<dbReference type="OrthoDB" id="9762913at2"/>
<comment type="similarity">
    <text evidence="1">Belongs to the aldehyde dehydrogenase family.</text>
</comment>
<gene>
    <name evidence="5" type="ORF">LPB3_15865</name>
</gene>
<dbReference type="InterPro" id="IPR016162">
    <property type="entry name" value="Ald_DH_N"/>
</dbReference>
<dbReference type="AlphaFoldDB" id="A0A1B8TNR0"/>
<dbReference type="InterPro" id="IPR044148">
    <property type="entry name" value="ALDH_GabD1-like"/>
</dbReference>
<dbReference type="Proteomes" id="UP000092584">
    <property type="component" value="Unassembled WGS sequence"/>
</dbReference>
<evidence type="ECO:0000313" key="6">
    <source>
        <dbReference type="Proteomes" id="UP000092584"/>
    </source>
</evidence>
<keyword evidence="6" id="KW-1185">Reference proteome</keyword>
<evidence type="ECO:0000259" key="4">
    <source>
        <dbReference type="Pfam" id="PF00171"/>
    </source>
</evidence>
<organism evidence="5 6">
    <name type="scientific">Polaribacter vadi</name>
    <dbReference type="NCBI Taxonomy" id="1774273"/>
    <lineage>
        <taxon>Bacteria</taxon>
        <taxon>Pseudomonadati</taxon>
        <taxon>Bacteroidota</taxon>
        <taxon>Flavobacteriia</taxon>
        <taxon>Flavobacteriales</taxon>
        <taxon>Flavobacteriaceae</taxon>
    </lineage>
</organism>
<dbReference type="InterPro" id="IPR016161">
    <property type="entry name" value="Ald_DH/histidinol_DH"/>
</dbReference>
<dbReference type="Gene3D" id="3.40.309.10">
    <property type="entry name" value="Aldehyde Dehydrogenase, Chain A, domain 2"/>
    <property type="match status" value="1"/>
</dbReference>
<sequence length="462" mass="50573">MSKDKTIKTINPATGKTLETYNHISDAELNSAIEKTQKAFIDWRHQSLEKRATVIEAIGEKLVEYKDELSKLMTNEMGKILPQSNQEVDLCAGICKYTAKKGVEELKDEHRELFSGGKGIVSYSPIGIIYGIQPWNYPSYQVIRYAIVNLMAGNAVLLKHASNVTGTGLLLEKIFTEAGLPENLFKTLLISHDQSDTVIKHKNVRGVTLTGSSGAGKKVGQKATAELKKVVLELGSNDAYIVLEDADLELAVEKCVQGRIYNNGETCIAAKRFVVVDAVYDQFKDAFVKAMKDIKVGNPMDESSDMGPMAREDLRETLHEQVEESVQKGAEILCGGKMTEGDGFYYPVTVLGNVKPGQPAYDDELFGPVASLIKAKDEKDAMRIANDSRFGLGGGIFSKDEEKATKLAQDYFDTGMVFINSFGIADPAMPFGGVKDSGFGREHGGFGMKEFVNVKAVLFSES</sequence>